<reference evidence="2" key="1">
    <citation type="journal article" date="2019" name="Sci. Rep.">
        <title>Draft genome of Tanacetum cinerariifolium, the natural source of mosquito coil.</title>
        <authorList>
            <person name="Yamashiro T."/>
            <person name="Shiraishi A."/>
            <person name="Satake H."/>
            <person name="Nakayama K."/>
        </authorList>
    </citation>
    <scope>NUCLEOTIDE SEQUENCE</scope>
</reference>
<gene>
    <name evidence="2" type="ORF">Tci_019964</name>
</gene>
<feature type="region of interest" description="Disordered" evidence="1">
    <location>
        <begin position="1"/>
        <end position="46"/>
    </location>
</feature>
<feature type="compositionally biased region" description="Basic and acidic residues" evidence="1">
    <location>
        <begin position="94"/>
        <end position="112"/>
    </location>
</feature>
<dbReference type="EMBL" id="BKCJ010002355">
    <property type="protein sequence ID" value="GEU47986.1"/>
    <property type="molecule type" value="Genomic_DNA"/>
</dbReference>
<dbReference type="AlphaFoldDB" id="A0A6L2KF22"/>
<proteinExistence type="predicted"/>
<sequence length="166" mass="18475">MLVPHQVQDDIDDAAKDEDVAEPTLPSHTPTTTPPPPQQELISSPPQLMIEVLTAAAITITVASMPKVSAVRRRKGVVIRDPEETATSSVIVHSESKSKDKGKGVLVEEPKPLKKQAQIKQDKAYARELEAEINANINWNDVIEQVKRKEKQDNTVMRYQALKRKP</sequence>
<name>A0A6L2KF22_TANCI</name>
<protein>
    <submittedName>
        <fullName evidence="2">Uncharacterized protein</fullName>
    </submittedName>
</protein>
<organism evidence="2">
    <name type="scientific">Tanacetum cinerariifolium</name>
    <name type="common">Dalmatian daisy</name>
    <name type="synonym">Chrysanthemum cinerariifolium</name>
    <dbReference type="NCBI Taxonomy" id="118510"/>
    <lineage>
        <taxon>Eukaryota</taxon>
        <taxon>Viridiplantae</taxon>
        <taxon>Streptophyta</taxon>
        <taxon>Embryophyta</taxon>
        <taxon>Tracheophyta</taxon>
        <taxon>Spermatophyta</taxon>
        <taxon>Magnoliopsida</taxon>
        <taxon>eudicotyledons</taxon>
        <taxon>Gunneridae</taxon>
        <taxon>Pentapetalae</taxon>
        <taxon>asterids</taxon>
        <taxon>campanulids</taxon>
        <taxon>Asterales</taxon>
        <taxon>Asteraceae</taxon>
        <taxon>Asteroideae</taxon>
        <taxon>Anthemideae</taxon>
        <taxon>Anthemidinae</taxon>
        <taxon>Tanacetum</taxon>
    </lineage>
</organism>
<feature type="non-terminal residue" evidence="2">
    <location>
        <position position="1"/>
    </location>
</feature>
<accession>A0A6L2KF22</accession>
<feature type="region of interest" description="Disordered" evidence="1">
    <location>
        <begin position="85"/>
        <end position="114"/>
    </location>
</feature>
<comment type="caution">
    <text evidence="2">The sequence shown here is derived from an EMBL/GenBank/DDBJ whole genome shotgun (WGS) entry which is preliminary data.</text>
</comment>
<evidence type="ECO:0000256" key="1">
    <source>
        <dbReference type="SAM" id="MobiDB-lite"/>
    </source>
</evidence>
<evidence type="ECO:0000313" key="2">
    <source>
        <dbReference type="EMBL" id="GEU47986.1"/>
    </source>
</evidence>